<dbReference type="Proteomes" id="UP000031121">
    <property type="component" value="Chromosome"/>
</dbReference>
<dbReference type="KEGG" id="cbac:JI75_04260"/>
<reference evidence="2" key="1">
    <citation type="submission" date="2014-08" db="EMBL/GenBank/DDBJ databases">
        <title>Coriobacteriaceae sp. complete genome.</title>
        <authorList>
            <person name="Looft T."/>
            <person name="Bayles D.O."/>
            <person name="Stanton T.B."/>
        </authorList>
    </citation>
    <scope>NUCLEOTIDE SEQUENCE [LARGE SCALE GENOMIC DNA]</scope>
    <source>
        <strain evidence="2">68-1-3</strain>
    </source>
</reference>
<evidence type="ECO:0008006" key="3">
    <source>
        <dbReference type="Google" id="ProtNLM"/>
    </source>
</evidence>
<sequence length="68" mass="7844">MNQEEGKPTMLNAEQVAQRLNMSKGFAYKIIQEMNEEQIKKGRAVVKGRVRSDHFEARFFAGDEDARI</sequence>
<dbReference type="AlphaFoldDB" id="A0A0A8B3D5"/>
<keyword evidence="2" id="KW-1185">Reference proteome</keyword>
<dbReference type="OrthoDB" id="3196925at2"/>
<dbReference type="EMBL" id="CP009302">
    <property type="protein sequence ID" value="AJC12001.1"/>
    <property type="molecule type" value="Genomic_DNA"/>
</dbReference>
<dbReference type="RefSeq" id="WP_039688987.1">
    <property type="nucleotide sequence ID" value="NZ_CP009302.1"/>
</dbReference>
<reference evidence="1 2" key="2">
    <citation type="journal article" date="2015" name="Genome Announc.">
        <title>Complete Genome Sequence of Coriobacteriaceae Strain 68-1-3, a Novel Mucus-Degrading Isolate from the Swine Intestinal Tract.</title>
        <authorList>
            <person name="Looft T."/>
            <person name="Bayles D.O."/>
            <person name="Alt D.P."/>
            <person name="Stanton T.B."/>
        </authorList>
    </citation>
    <scope>NUCLEOTIDE SEQUENCE [LARGE SCALE GENOMIC DNA]</scope>
    <source>
        <strain evidence="1 2">68-1-3</strain>
    </source>
</reference>
<accession>A0A0A8B3D5</accession>
<proteinExistence type="predicted"/>
<dbReference type="HOGENOM" id="CLU_173913_0_1_11"/>
<evidence type="ECO:0000313" key="2">
    <source>
        <dbReference type="Proteomes" id="UP000031121"/>
    </source>
</evidence>
<organism evidence="1 2">
    <name type="scientific">Berryella intestinalis</name>
    <dbReference type="NCBI Taxonomy" id="1531429"/>
    <lineage>
        <taxon>Bacteria</taxon>
        <taxon>Bacillati</taxon>
        <taxon>Actinomycetota</taxon>
        <taxon>Coriobacteriia</taxon>
        <taxon>Eggerthellales</taxon>
        <taxon>Eggerthellaceae</taxon>
        <taxon>Berryella</taxon>
    </lineage>
</organism>
<evidence type="ECO:0000313" key="1">
    <source>
        <dbReference type="EMBL" id="AJC12001.1"/>
    </source>
</evidence>
<gene>
    <name evidence="1" type="ORF">JI75_04260</name>
</gene>
<dbReference type="STRING" id="1531429.JI75_04260"/>
<name>A0A0A8B3D5_9ACTN</name>
<protein>
    <recommendedName>
        <fullName evidence="3">DNA-binding protein</fullName>
    </recommendedName>
</protein>